<accession>A0A3S9VRZ0</accession>
<evidence type="ECO:0000313" key="1">
    <source>
        <dbReference type="EMBL" id="AZS29260.1"/>
    </source>
</evidence>
<dbReference type="Pfam" id="PF15421">
    <property type="entry name" value="Polysacc_deac_3"/>
    <property type="match status" value="1"/>
</dbReference>
<protein>
    <recommendedName>
        <fullName evidence="3">Polysaccharide deacetylase family protein</fullName>
    </recommendedName>
</protein>
<dbReference type="Proteomes" id="UP000270673">
    <property type="component" value="Chromosome"/>
</dbReference>
<reference evidence="1 2" key="1">
    <citation type="submission" date="2018-10" db="EMBL/GenBank/DDBJ databases">
        <title>Butyricimonas faecalis sp. nov., isolated from human faeces and emended description of the genus Butyricimonas.</title>
        <authorList>
            <person name="Le Roy T."/>
            <person name="Van der Smissen P."/>
            <person name="Paquot A."/>
            <person name="Delzenne N."/>
            <person name="Muccioli G."/>
            <person name="Collet J.-F."/>
            <person name="Cani P.D."/>
        </authorList>
    </citation>
    <scope>NUCLEOTIDE SEQUENCE [LARGE SCALE GENOMIC DNA]</scope>
    <source>
        <strain evidence="1 2">H184</strain>
    </source>
</reference>
<dbReference type="KEGG" id="buy:D8S85_06600"/>
<dbReference type="CDD" id="cd10585">
    <property type="entry name" value="CE4_SF"/>
    <property type="match status" value="1"/>
</dbReference>
<keyword evidence="2" id="KW-1185">Reference proteome</keyword>
<dbReference type="RefSeq" id="WP_127074897.1">
    <property type="nucleotide sequence ID" value="NZ_CP032819.1"/>
</dbReference>
<organism evidence="1 2">
    <name type="scientific">Butyricimonas faecalis</name>
    <dbReference type="NCBI Taxonomy" id="2093856"/>
    <lineage>
        <taxon>Bacteria</taxon>
        <taxon>Pseudomonadati</taxon>
        <taxon>Bacteroidota</taxon>
        <taxon>Bacteroidia</taxon>
        <taxon>Bacteroidales</taxon>
        <taxon>Odoribacteraceae</taxon>
        <taxon>Butyricimonas</taxon>
    </lineage>
</organism>
<dbReference type="EMBL" id="CP032819">
    <property type="protein sequence ID" value="AZS29260.1"/>
    <property type="molecule type" value="Genomic_DNA"/>
</dbReference>
<sequence length="469" mass="54287">MEKIIFFLLVSFITCSCVKRNKLYKEKDPENLKISQYLYPFHKESQNFSTEITIQTKTTIPNHANISIPYLKYNKSWLFTLTQDDCKHAAYCYTWAAINGRPISKNYYYNTRHYLNEDLPPDVYYLGKTLGSTDGAGNEVRFSFTTTLAPEWAFMNVIPNVSPEVTQNNYRFSMKSGLIWEDLAEMINYGTSIAFHDVNTNTISNIDSIVTHFEYSQDSILLHLSGRGCKMLSEPNGNKAYIIAAQKYSPIQIITAQAQTVKLYPSRVENDLQGQVINRMFSSIADTKKFIESQLSRDEKEREAVCVGVHGTGTDWVEFFLWLNDQYGKDGNDSMWFTSLEEYYEYNYYRVHSTIQKIQIDAHTLKIKIDIPTGAYFYYPSITLNLEGISQTDITSITTDNTITGLSWADYKESLMINIDCRKYLLEHATHFIEEYEKNPTFMNKCDASYFVNMLKDSPQKKALLERIE</sequence>
<name>A0A3S9VRZ0_9BACT</name>
<dbReference type="OrthoDB" id="1030076at2"/>
<evidence type="ECO:0008006" key="3">
    <source>
        <dbReference type="Google" id="ProtNLM"/>
    </source>
</evidence>
<dbReference type="InterPro" id="IPR032762">
    <property type="entry name" value="Polysacc_deac_3"/>
</dbReference>
<dbReference type="AlphaFoldDB" id="A0A3S9VRZ0"/>
<dbReference type="PROSITE" id="PS51257">
    <property type="entry name" value="PROKAR_LIPOPROTEIN"/>
    <property type="match status" value="1"/>
</dbReference>
<evidence type="ECO:0000313" key="2">
    <source>
        <dbReference type="Proteomes" id="UP000270673"/>
    </source>
</evidence>
<proteinExistence type="predicted"/>
<gene>
    <name evidence="1" type="ORF">D8S85_06600</name>
</gene>